<sequence>MNDERDSAPASDPPDASGDAAEATDDGAVHAYVLEYLPHGRADDDRPQHRRPAVAYGLGERDFRLFEFELTDDAEFGIDDLVQIEPETAPGIKRARRVDYDDLNRGARQELTYVVEEVIETNERRFVDFYNDAEPISLRLHQLNLLPGIGKKLRNNILDARKRGPFESFDDLDERVSGLHSPKEKLVERVMEELRDDDLKYRIFVGVDAPTANK</sequence>
<gene>
    <name evidence="2" type="ORF">ACFQFD_05735</name>
</gene>
<dbReference type="PANTHER" id="PTHR40734:SF1">
    <property type="entry name" value="DNA-BINDING PROTEIN"/>
    <property type="match status" value="1"/>
</dbReference>
<dbReference type="AlphaFoldDB" id="A0ABD5T812"/>
<dbReference type="InterPro" id="IPR012340">
    <property type="entry name" value="NA-bd_OB-fold"/>
</dbReference>
<feature type="compositionally biased region" description="Low complexity" evidence="1">
    <location>
        <begin position="8"/>
        <end position="21"/>
    </location>
</feature>
<reference evidence="2 3" key="1">
    <citation type="journal article" date="2019" name="Int. J. Syst. Evol. Microbiol.">
        <title>The Global Catalogue of Microorganisms (GCM) 10K type strain sequencing project: providing services to taxonomists for standard genome sequencing and annotation.</title>
        <authorList>
            <consortium name="The Broad Institute Genomics Platform"/>
            <consortium name="The Broad Institute Genome Sequencing Center for Infectious Disease"/>
            <person name="Wu L."/>
            <person name="Ma J."/>
        </authorList>
    </citation>
    <scope>NUCLEOTIDE SEQUENCE [LARGE SCALE GENOMIC DNA]</scope>
    <source>
        <strain evidence="2 3">SYNS20</strain>
    </source>
</reference>
<dbReference type="Pfam" id="PF04919">
    <property type="entry name" value="DUF655"/>
    <property type="match status" value="1"/>
</dbReference>
<dbReference type="SUPFAM" id="SSF160975">
    <property type="entry name" value="AF1531-like"/>
    <property type="match status" value="1"/>
</dbReference>
<name>A0ABD5T812_9EURY</name>
<dbReference type="InterPro" id="IPR007003">
    <property type="entry name" value="DUF655"/>
</dbReference>
<evidence type="ECO:0000313" key="3">
    <source>
        <dbReference type="Proteomes" id="UP001596443"/>
    </source>
</evidence>
<dbReference type="GeneID" id="81208528"/>
<dbReference type="Proteomes" id="UP001596443">
    <property type="component" value="Unassembled WGS sequence"/>
</dbReference>
<keyword evidence="3" id="KW-1185">Reference proteome</keyword>
<protein>
    <submittedName>
        <fullName evidence="2">DUF655 domain-containing protein</fullName>
    </submittedName>
</protein>
<accession>A0ABD5T812</accession>
<dbReference type="RefSeq" id="WP_284062345.1">
    <property type="nucleotide sequence ID" value="NZ_CP126158.1"/>
</dbReference>
<dbReference type="Gene3D" id="1.10.150.280">
    <property type="entry name" value="AF1531-like domain"/>
    <property type="match status" value="1"/>
</dbReference>
<proteinExistence type="predicted"/>
<dbReference type="Gene3D" id="2.40.50.140">
    <property type="entry name" value="Nucleic acid-binding proteins"/>
    <property type="match status" value="1"/>
</dbReference>
<feature type="region of interest" description="Disordered" evidence="1">
    <location>
        <begin position="1"/>
        <end position="25"/>
    </location>
</feature>
<comment type="caution">
    <text evidence="2">The sequence shown here is derived from an EMBL/GenBank/DDBJ whole genome shotgun (WGS) entry which is preliminary data.</text>
</comment>
<dbReference type="PANTHER" id="PTHR40734">
    <property type="entry name" value="TRNA-SPECIFIC ADENOSINE DEAMINASE-RELATED"/>
    <property type="match status" value="1"/>
</dbReference>
<organism evidence="2 3">
    <name type="scientific">Halobaculum halobium</name>
    <dbReference type="NCBI Taxonomy" id="3032281"/>
    <lineage>
        <taxon>Archaea</taxon>
        <taxon>Methanobacteriati</taxon>
        <taxon>Methanobacteriota</taxon>
        <taxon>Stenosarchaea group</taxon>
        <taxon>Halobacteria</taxon>
        <taxon>Halobacteriales</taxon>
        <taxon>Haloferacaceae</taxon>
        <taxon>Halobaculum</taxon>
    </lineage>
</organism>
<evidence type="ECO:0000256" key="1">
    <source>
        <dbReference type="SAM" id="MobiDB-lite"/>
    </source>
</evidence>
<dbReference type="EMBL" id="JBHSWX010000012">
    <property type="protein sequence ID" value="MFC6785493.1"/>
    <property type="molecule type" value="Genomic_DNA"/>
</dbReference>
<evidence type="ECO:0000313" key="2">
    <source>
        <dbReference type="EMBL" id="MFC6785493.1"/>
    </source>
</evidence>